<evidence type="ECO:0000313" key="3">
    <source>
        <dbReference type="Proteomes" id="UP000734854"/>
    </source>
</evidence>
<protein>
    <submittedName>
        <fullName evidence="2">Uncharacterized protein</fullName>
    </submittedName>
</protein>
<feature type="region of interest" description="Disordered" evidence="1">
    <location>
        <begin position="14"/>
        <end position="43"/>
    </location>
</feature>
<dbReference type="AlphaFoldDB" id="A0A8J5EY82"/>
<accession>A0A8J5EY82</accession>
<organism evidence="2 3">
    <name type="scientific">Zingiber officinale</name>
    <name type="common">Ginger</name>
    <name type="synonym">Amomum zingiber</name>
    <dbReference type="NCBI Taxonomy" id="94328"/>
    <lineage>
        <taxon>Eukaryota</taxon>
        <taxon>Viridiplantae</taxon>
        <taxon>Streptophyta</taxon>
        <taxon>Embryophyta</taxon>
        <taxon>Tracheophyta</taxon>
        <taxon>Spermatophyta</taxon>
        <taxon>Magnoliopsida</taxon>
        <taxon>Liliopsida</taxon>
        <taxon>Zingiberales</taxon>
        <taxon>Zingiberaceae</taxon>
        <taxon>Zingiber</taxon>
    </lineage>
</organism>
<reference evidence="2 3" key="1">
    <citation type="submission" date="2020-08" db="EMBL/GenBank/DDBJ databases">
        <title>Plant Genome Project.</title>
        <authorList>
            <person name="Zhang R.-G."/>
        </authorList>
    </citation>
    <scope>NUCLEOTIDE SEQUENCE [LARGE SCALE GENOMIC DNA]</scope>
    <source>
        <tissue evidence="2">Rhizome</tissue>
    </source>
</reference>
<comment type="caution">
    <text evidence="2">The sequence shown here is derived from an EMBL/GenBank/DDBJ whole genome shotgun (WGS) entry which is preliminary data.</text>
</comment>
<proteinExistence type="predicted"/>
<evidence type="ECO:0000256" key="1">
    <source>
        <dbReference type="SAM" id="MobiDB-lite"/>
    </source>
</evidence>
<feature type="compositionally biased region" description="Polar residues" evidence="1">
    <location>
        <begin position="14"/>
        <end position="24"/>
    </location>
</feature>
<name>A0A8J5EY82_ZINOF</name>
<sequence>MAWFSCICETQLDESTQANQQPRDPSTDGVPYGHPPTEPQGDGFFQPIVQPIESEPTLQIGYHPDKIATVAVAACAKREQLHVRMNCVTTIAKSNLHLYVSKPSFLLQISVVYPSLKFVCC</sequence>
<evidence type="ECO:0000313" key="2">
    <source>
        <dbReference type="EMBL" id="KAG6475836.1"/>
    </source>
</evidence>
<gene>
    <name evidence="2" type="ORF">ZIOFF_065065</name>
</gene>
<dbReference type="Proteomes" id="UP000734854">
    <property type="component" value="Unassembled WGS sequence"/>
</dbReference>
<keyword evidence="3" id="KW-1185">Reference proteome</keyword>
<dbReference type="EMBL" id="JACMSC010000018">
    <property type="protein sequence ID" value="KAG6475836.1"/>
    <property type="molecule type" value="Genomic_DNA"/>
</dbReference>